<protein>
    <submittedName>
        <fullName evidence="2">Uncharacterized protein</fullName>
    </submittedName>
</protein>
<feature type="compositionally biased region" description="Basic and acidic residues" evidence="1">
    <location>
        <begin position="29"/>
        <end position="51"/>
    </location>
</feature>
<evidence type="ECO:0000313" key="2">
    <source>
        <dbReference type="EMBL" id="WVZ82675.1"/>
    </source>
</evidence>
<dbReference type="EMBL" id="CP144750">
    <property type="protein sequence ID" value="WVZ82675.1"/>
    <property type="molecule type" value="Genomic_DNA"/>
</dbReference>
<dbReference type="Proteomes" id="UP001341281">
    <property type="component" value="Chromosome 06"/>
</dbReference>
<keyword evidence="3" id="KW-1185">Reference proteome</keyword>
<feature type="compositionally biased region" description="Polar residues" evidence="1">
    <location>
        <begin position="121"/>
        <end position="138"/>
    </location>
</feature>
<accession>A0AAQ3X380</accession>
<feature type="region of interest" description="Disordered" evidence="1">
    <location>
        <begin position="1"/>
        <end position="55"/>
    </location>
</feature>
<feature type="non-terminal residue" evidence="2">
    <location>
        <position position="177"/>
    </location>
</feature>
<feature type="non-terminal residue" evidence="2">
    <location>
        <position position="1"/>
    </location>
</feature>
<organism evidence="2 3">
    <name type="scientific">Paspalum notatum var. saurae</name>
    <dbReference type="NCBI Taxonomy" id="547442"/>
    <lineage>
        <taxon>Eukaryota</taxon>
        <taxon>Viridiplantae</taxon>
        <taxon>Streptophyta</taxon>
        <taxon>Embryophyta</taxon>
        <taxon>Tracheophyta</taxon>
        <taxon>Spermatophyta</taxon>
        <taxon>Magnoliopsida</taxon>
        <taxon>Liliopsida</taxon>
        <taxon>Poales</taxon>
        <taxon>Poaceae</taxon>
        <taxon>PACMAD clade</taxon>
        <taxon>Panicoideae</taxon>
        <taxon>Andropogonodae</taxon>
        <taxon>Paspaleae</taxon>
        <taxon>Paspalinae</taxon>
        <taxon>Paspalum</taxon>
    </lineage>
</organism>
<gene>
    <name evidence="2" type="ORF">U9M48_029914</name>
</gene>
<feature type="compositionally biased region" description="Low complexity" evidence="1">
    <location>
        <begin position="18"/>
        <end position="28"/>
    </location>
</feature>
<sequence>WGLGDGSLEHGGIPRPPRSSQGSSSRPSRAQEEAYRAQQAENERLREETRQLRQSNDYVMNYLATLSQKLGGDVPEFRPPPQVFPQVPPNLFNAPINQGPPLGAPQGWVGPNAPEFRAPQFSPQVGPNYFVTTPTSQGSTGGEAQGSQPCNQLVQFGQGSRPQQWTYPTQGPTFGDA</sequence>
<proteinExistence type="predicted"/>
<feature type="region of interest" description="Disordered" evidence="1">
    <location>
        <begin position="72"/>
        <end position="177"/>
    </location>
</feature>
<feature type="compositionally biased region" description="Pro residues" evidence="1">
    <location>
        <begin position="77"/>
        <end position="88"/>
    </location>
</feature>
<dbReference type="AlphaFoldDB" id="A0AAQ3X380"/>
<feature type="compositionally biased region" description="Polar residues" evidence="1">
    <location>
        <begin position="145"/>
        <end position="177"/>
    </location>
</feature>
<evidence type="ECO:0000256" key="1">
    <source>
        <dbReference type="SAM" id="MobiDB-lite"/>
    </source>
</evidence>
<name>A0AAQ3X380_PASNO</name>
<evidence type="ECO:0000313" key="3">
    <source>
        <dbReference type="Proteomes" id="UP001341281"/>
    </source>
</evidence>
<reference evidence="2 3" key="1">
    <citation type="submission" date="2024-02" db="EMBL/GenBank/DDBJ databases">
        <title>High-quality chromosome-scale genome assembly of Pensacola bahiagrass (Paspalum notatum Flugge var. saurae).</title>
        <authorList>
            <person name="Vega J.M."/>
            <person name="Podio M."/>
            <person name="Orjuela J."/>
            <person name="Siena L.A."/>
            <person name="Pessino S.C."/>
            <person name="Combes M.C."/>
            <person name="Mariac C."/>
            <person name="Albertini E."/>
            <person name="Pupilli F."/>
            <person name="Ortiz J.P.A."/>
            <person name="Leblanc O."/>
        </authorList>
    </citation>
    <scope>NUCLEOTIDE SEQUENCE [LARGE SCALE GENOMIC DNA]</scope>
    <source>
        <strain evidence="2">R1</strain>
        <tissue evidence="2">Leaf</tissue>
    </source>
</reference>